<feature type="domain" description="GH84" evidence="5">
    <location>
        <begin position="178"/>
        <end position="446"/>
    </location>
</feature>
<dbReference type="Pfam" id="PF07555">
    <property type="entry name" value="NAGidase"/>
    <property type="match status" value="1"/>
</dbReference>
<dbReference type="Proteomes" id="UP000199041">
    <property type="component" value="Unassembled WGS sequence"/>
</dbReference>
<evidence type="ECO:0000256" key="3">
    <source>
        <dbReference type="PROSITE-ProRule" id="PRU01353"/>
    </source>
</evidence>
<evidence type="ECO:0000313" key="6">
    <source>
        <dbReference type="EMBL" id="SEA22606.1"/>
    </source>
</evidence>
<dbReference type="InterPro" id="IPR011496">
    <property type="entry name" value="O-GlcNAcase_cat"/>
</dbReference>
<dbReference type="STRING" id="551991.SAMN05192529_1119"/>
<dbReference type="InterPro" id="IPR029018">
    <property type="entry name" value="Hex-like_dom2"/>
</dbReference>
<dbReference type="SUPFAM" id="SSF51445">
    <property type="entry name" value="(Trans)glycosidases"/>
    <property type="match status" value="1"/>
</dbReference>
<keyword evidence="1 3" id="KW-0378">Hydrolase</keyword>
<dbReference type="SUPFAM" id="SSF55545">
    <property type="entry name" value="beta-N-acetylhexosaminidase-like domain"/>
    <property type="match status" value="1"/>
</dbReference>
<dbReference type="InterPro" id="IPR017853">
    <property type="entry name" value="GH"/>
</dbReference>
<dbReference type="Gene3D" id="3.30.379.10">
    <property type="entry name" value="Chitobiase/beta-hexosaminidase domain 2-like"/>
    <property type="match status" value="1"/>
</dbReference>
<dbReference type="InterPro" id="IPR049478">
    <property type="entry name" value="BT_4395-like_hel"/>
</dbReference>
<evidence type="ECO:0000313" key="7">
    <source>
        <dbReference type="Proteomes" id="UP000199041"/>
    </source>
</evidence>
<feature type="transmembrane region" description="Helical" evidence="4">
    <location>
        <begin position="12"/>
        <end position="37"/>
    </location>
</feature>
<evidence type="ECO:0000256" key="4">
    <source>
        <dbReference type="SAM" id="Phobius"/>
    </source>
</evidence>
<sequence>MHSKPTFKYRRIYTAFSLAGFPISILIRLMALTLFFLPGQSSAQLKTPLASTHPQAPLSIYPVPQHIQFKQDSLPFYGIRLTAGLKMTGEDNIVPLLTPFTGKTGKSIAIHLIKPASKAVEIPKEGYTLKITARQIQIRYQDPRGAFYGVQTLTQILNHAKRTGFLPLLDIMDYPDIPRRGIVEGFYGTPWTFQDRVDQLRFYGKWKINTYIYGPKDDIYHSSPNWRLPYPKDQAARLKELIHIARQNEVDFYWAIHPGKDIQWNQADSLAIIHKLQSLYDLGVRHFAVFFDDIAGEGAKAQKQAGLLNYIQNSFISQHSDIGPLIMCPTEYNKLWADPKPNTYLDILGQQLDKRIEIMWTGNSVIHDITKEGEDWVNNRIGRKAFVWWNFPVNDYVRNHLLLGPVYGLDKDLPKNVSGFVANPMDKAAASKVAIFSVADFCWNTKAYLPDASWQKGIQQVLPEVAHSYKIFAQNNTDPGPSYHQYRRIESPAIQSVLDTLLARTDQFTEFPIKLTDIDLSALNAVCQSFSPAVQDILMHIKDTALLREIKPWLWHFASLGKAATALTQLLSAPDSKKAFPYFLQLQKARNQLIAIDRQYNRNPYQPGIVTGGRHIQPWIEKSYYHFAELFKKQGWAVPDAVDQASGRVITSIPEFKQLSVQKDVAAGNKPVQVLKLSPILEVLRFNPGDYMGIAVKSNTSVTNQVITTQPSLEKSGLQIAYSKDGISWQADRDADTKQIRLINATGQPISFKLERFDILLQ</sequence>
<keyword evidence="4" id="KW-0812">Transmembrane</keyword>
<evidence type="ECO:0000256" key="2">
    <source>
        <dbReference type="ARBA" id="ARBA00023295"/>
    </source>
</evidence>
<dbReference type="PROSITE" id="PS52009">
    <property type="entry name" value="GH84"/>
    <property type="match status" value="1"/>
</dbReference>
<dbReference type="AlphaFoldDB" id="A0A1H3ZFQ9"/>
<dbReference type="RefSeq" id="WP_091397803.1">
    <property type="nucleotide sequence ID" value="NZ_FNQY01000011.1"/>
</dbReference>
<dbReference type="GO" id="GO:0005975">
    <property type="term" value="P:carbohydrate metabolic process"/>
    <property type="evidence" value="ECO:0007669"/>
    <property type="project" value="UniProtKB-ARBA"/>
</dbReference>
<dbReference type="Pfam" id="PF02838">
    <property type="entry name" value="Glyco_hydro_20b"/>
    <property type="match status" value="1"/>
</dbReference>
<protein>
    <submittedName>
        <fullName evidence="6">Hyaluronoglucosaminidase</fullName>
    </submittedName>
</protein>
<proteinExistence type="inferred from homology"/>
<name>A0A1H3ZFQ9_9BACT</name>
<dbReference type="Gene3D" id="1.20.58.460">
    <property type="entry name" value="Hyaluronidase post-catalytic domain-like"/>
    <property type="match status" value="1"/>
</dbReference>
<comment type="similarity">
    <text evidence="3">Belongs to the glycosyl hydrolase 84 family.</text>
</comment>
<keyword evidence="4" id="KW-1133">Transmembrane helix</keyword>
<dbReference type="Pfam" id="PF21809">
    <property type="entry name" value="Glyco_hydro_84_hel"/>
    <property type="match status" value="1"/>
</dbReference>
<dbReference type="SUPFAM" id="SSF140657">
    <property type="entry name" value="Hyaluronidase post-catalytic domain-like"/>
    <property type="match status" value="1"/>
</dbReference>
<dbReference type="InterPro" id="IPR015882">
    <property type="entry name" value="HEX_bac_N"/>
</dbReference>
<dbReference type="Gene3D" id="3.20.20.80">
    <property type="entry name" value="Glycosidases"/>
    <property type="match status" value="1"/>
</dbReference>
<dbReference type="PANTHER" id="PTHR13170:SF16">
    <property type="entry name" value="PROTEIN O-GLCNACASE"/>
    <property type="match status" value="1"/>
</dbReference>
<dbReference type="GO" id="GO:0015929">
    <property type="term" value="F:hexosaminidase activity"/>
    <property type="evidence" value="ECO:0007669"/>
    <property type="project" value="UniProtKB-ARBA"/>
</dbReference>
<keyword evidence="7" id="KW-1185">Reference proteome</keyword>
<keyword evidence="2 3" id="KW-0326">Glycosidase</keyword>
<reference evidence="6 7" key="1">
    <citation type="submission" date="2016-10" db="EMBL/GenBank/DDBJ databases">
        <authorList>
            <person name="de Groot N.N."/>
        </authorList>
    </citation>
    <scope>NUCLEOTIDE SEQUENCE [LARGE SCALE GENOMIC DNA]</scope>
    <source>
        <strain evidence="6 7">Vu-144</strain>
    </source>
</reference>
<dbReference type="EMBL" id="FNQY01000011">
    <property type="protein sequence ID" value="SEA22606.1"/>
    <property type="molecule type" value="Genomic_DNA"/>
</dbReference>
<dbReference type="OrthoDB" id="9760892at2"/>
<accession>A0A1H3ZFQ9</accession>
<dbReference type="GO" id="GO:1901135">
    <property type="term" value="P:carbohydrate derivative metabolic process"/>
    <property type="evidence" value="ECO:0007669"/>
    <property type="project" value="UniProtKB-ARBA"/>
</dbReference>
<gene>
    <name evidence="6" type="ORF">SAMN05192529_1119</name>
</gene>
<evidence type="ECO:0000256" key="1">
    <source>
        <dbReference type="ARBA" id="ARBA00022801"/>
    </source>
</evidence>
<keyword evidence="4" id="KW-0472">Membrane</keyword>
<dbReference type="InterPro" id="IPR051822">
    <property type="entry name" value="Glycosyl_Hydrolase_84"/>
</dbReference>
<evidence type="ECO:0000259" key="5">
    <source>
        <dbReference type="PROSITE" id="PS52009"/>
    </source>
</evidence>
<dbReference type="PANTHER" id="PTHR13170">
    <property type="entry name" value="O-GLCNACASE"/>
    <property type="match status" value="1"/>
</dbReference>
<feature type="active site" description="Proton donor" evidence="3">
    <location>
        <position position="293"/>
    </location>
</feature>
<organism evidence="6 7">
    <name type="scientific">Arachidicoccus rhizosphaerae</name>
    <dbReference type="NCBI Taxonomy" id="551991"/>
    <lineage>
        <taxon>Bacteria</taxon>
        <taxon>Pseudomonadati</taxon>
        <taxon>Bacteroidota</taxon>
        <taxon>Chitinophagia</taxon>
        <taxon>Chitinophagales</taxon>
        <taxon>Chitinophagaceae</taxon>
        <taxon>Arachidicoccus</taxon>
    </lineage>
</organism>